<sequence>SVNPIGAYVDDDGEIVIQNEIVIRDRGATEDEKNAVRKRMVDGSPETYWQCE</sequence>
<feature type="non-terminal residue" evidence="1">
    <location>
        <position position="1"/>
    </location>
</feature>
<comment type="caution">
    <text evidence="1">The sequence shown here is derived from an EMBL/GenBank/DDBJ whole genome shotgun (WGS) entry which is preliminary data.</text>
</comment>
<proteinExistence type="predicted"/>
<gene>
    <name evidence="1" type="ORF">S01H1_86011</name>
</gene>
<name>X0YAR2_9ZZZZ</name>
<feature type="non-terminal residue" evidence="1">
    <location>
        <position position="52"/>
    </location>
</feature>
<organism evidence="1">
    <name type="scientific">marine sediment metagenome</name>
    <dbReference type="NCBI Taxonomy" id="412755"/>
    <lineage>
        <taxon>unclassified sequences</taxon>
        <taxon>metagenomes</taxon>
        <taxon>ecological metagenomes</taxon>
    </lineage>
</organism>
<dbReference type="AlphaFoldDB" id="X0YAR2"/>
<evidence type="ECO:0000313" key="1">
    <source>
        <dbReference type="EMBL" id="GAG44387.1"/>
    </source>
</evidence>
<reference evidence="1" key="1">
    <citation type="journal article" date="2014" name="Front. Microbiol.">
        <title>High frequency of phylogenetically diverse reductive dehalogenase-homologous genes in deep subseafloor sedimentary metagenomes.</title>
        <authorList>
            <person name="Kawai M."/>
            <person name="Futagami T."/>
            <person name="Toyoda A."/>
            <person name="Takaki Y."/>
            <person name="Nishi S."/>
            <person name="Hori S."/>
            <person name="Arai W."/>
            <person name="Tsubouchi T."/>
            <person name="Morono Y."/>
            <person name="Uchiyama I."/>
            <person name="Ito T."/>
            <person name="Fujiyama A."/>
            <person name="Inagaki F."/>
            <person name="Takami H."/>
        </authorList>
    </citation>
    <scope>NUCLEOTIDE SEQUENCE</scope>
    <source>
        <strain evidence="1">Expedition CK06-06</strain>
    </source>
</reference>
<dbReference type="EMBL" id="BARS01059340">
    <property type="protein sequence ID" value="GAG44387.1"/>
    <property type="molecule type" value="Genomic_DNA"/>
</dbReference>
<accession>X0YAR2</accession>
<protein>
    <submittedName>
        <fullName evidence="1">Uncharacterized protein</fullName>
    </submittedName>
</protein>